<dbReference type="GO" id="GO:0006886">
    <property type="term" value="P:intracellular protein transport"/>
    <property type="evidence" value="ECO:0007669"/>
    <property type="project" value="InterPro"/>
</dbReference>
<keyword evidence="5" id="KW-1185">Reference proteome</keyword>
<accession>A0AAW2ZD09</accession>
<sequence>MASTRSSQEGDELVLKAEKELKSWGVFGKEAGDTLHKTVLCHLKLESRFDAAQSYLDAAQNYLKVSKKDTITSLECAINEFSDMGKLDKVGKIEQQLAELYEDEGSEEGNLEKAIQHYERAEHLYDSENMKSASNTCMQKAAHINAMVGNYEKALGSFEQSARNALDDKLLKYGAKDSFFKAGLCGLCKMDNADEDLPEFKEKFESYKEEDVMFEDSYECKLVDKLIIAIEGKNVKAFQMAIKEYDNIKRLDNWKTQILLKIKDKVGTTDLT</sequence>
<evidence type="ECO:0000256" key="3">
    <source>
        <dbReference type="ARBA" id="ARBA00022927"/>
    </source>
</evidence>
<dbReference type="Pfam" id="PF14938">
    <property type="entry name" value="SNAP"/>
    <property type="match status" value="1"/>
</dbReference>
<dbReference type="PANTHER" id="PTHR13768">
    <property type="entry name" value="SOLUBLE NSF ATTACHMENT PROTEIN SNAP"/>
    <property type="match status" value="1"/>
</dbReference>
<dbReference type="PANTHER" id="PTHR13768:SF8">
    <property type="entry name" value="ALPHA-SOLUBLE NSF ATTACHMENT PROTEIN"/>
    <property type="match status" value="1"/>
</dbReference>
<dbReference type="Gene3D" id="1.25.40.10">
    <property type="entry name" value="Tetratricopeptide repeat domain"/>
    <property type="match status" value="1"/>
</dbReference>
<gene>
    <name evidence="4" type="ORF">AKO1_001398</name>
</gene>
<dbReference type="Proteomes" id="UP001431209">
    <property type="component" value="Unassembled WGS sequence"/>
</dbReference>
<organism evidence="4 5">
    <name type="scientific">Acrasis kona</name>
    <dbReference type="NCBI Taxonomy" id="1008807"/>
    <lineage>
        <taxon>Eukaryota</taxon>
        <taxon>Discoba</taxon>
        <taxon>Heterolobosea</taxon>
        <taxon>Tetramitia</taxon>
        <taxon>Eutetramitia</taxon>
        <taxon>Acrasidae</taxon>
        <taxon>Acrasis</taxon>
    </lineage>
</organism>
<dbReference type="GO" id="GO:0019905">
    <property type="term" value="F:syntaxin binding"/>
    <property type="evidence" value="ECO:0007669"/>
    <property type="project" value="TreeGrafter"/>
</dbReference>
<dbReference type="InterPro" id="IPR000744">
    <property type="entry name" value="NSF_attach"/>
</dbReference>
<keyword evidence="2" id="KW-0813">Transport</keyword>
<dbReference type="GO" id="GO:0031201">
    <property type="term" value="C:SNARE complex"/>
    <property type="evidence" value="ECO:0007669"/>
    <property type="project" value="TreeGrafter"/>
</dbReference>
<dbReference type="GO" id="GO:0005774">
    <property type="term" value="C:vacuolar membrane"/>
    <property type="evidence" value="ECO:0007669"/>
    <property type="project" value="TreeGrafter"/>
</dbReference>
<keyword evidence="3" id="KW-0653">Protein transport</keyword>
<evidence type="ECO:0000256" key="1">
    <source>
        <dbReference type="ARBA" id="ARBA00010050"/>
    </source>
</evidence>
<comment type="caution">
    <text evidence="4">The sequence shown here is derived from an EMBL/GenBank/DDBJ whole genome shotgun (WGS) entry which is preliminary data.</text>
</comment>
<dbReference type="InterPro" id="IPR011990">
    <property type="entry name" value="TPR-like_helical_dom_sf"/>
</dbReference>
<evidence type="ECO:0000256" key="2">
    <source>
        <dbReference type="ARBA" id="ARBA00022448"/>
    </source>
</evidence>
<name>A0AAW2ZD09_9EUKA</name>
<dbReference type="GO" id="GO:0035494">
    <property type="term" value="P:SNARE complex disassembly"/>
    <property type="evidence" value="ECO:0007669"/>
    <property type="project" value="TreeGrafter"/>
</dbReference>
<dbReference type="EMBL" id="JAOPGA020001250">
    <property type="protein sequence ID" value="KAL0486584.1"/>
    <property type="molecule type" value="Genomic_DNA"/>
</dbReference>
<protein>
    <submittedName>
        <fullName evidence="4">Alpha-soluble NSF attachment protein</fullName>
    </submittedName>
</protein>
<dbReference type="AlphaFoldDB" id="A0AAW2ZD09"/>
<proteinExistence type="inferred from homology"/>
<evidence type="ECO:0000313" key="5">
    <source>
        <dbReference type="Proteomes" id="UP001431209"/>
    </source>
</evidence>
<comment type="similarity">
    <text evidence="1">Belongs to the SNAP family.</text>
</comment>
<reference evidence="4 5" key="1">
    <citation type="submission" date="2024-03" db="EMBL/GenBank/DDBJ databases">
        <title>The Acrasis kona genome and developmental transcriptomes reveal deep origins of eukaryotic multicellular pathways.</title>
        <authorList>
            <person name="Sheikh S."/>
            <person name="Fu C.-J."/>
            <person name="Brown M.W."/>
            <person name="Baldauf S.L."/>
        </authorList>
    </citation>
    <scope>NUCLEOTIDE SEQUENCE [LARGE SCALE GENOMIC DNA]</scope>
    <source>
        <strain evidence="4 5">ATCC MYA-3509</strain>
    </source>
</reference>
<dbReference type="SUPFAM" id="SSF48452">
    <property type="entry name" value="TPR-like"/>
    <property type="match status" value="1"/>
</dbReference>
<evidence type="ECO:0000313" key="4">
    <source>
        <dbReference type="EMBL" id="KAL0486584.1"/>
    </source>
</evidence>
<dbReference type="GO" id="GO:0005483">
    <property type="term" value="F:soluble NSF attachment protein activity"/>
    <property type="evidence" value="ECO:0007669"/>
    <property type="project" value="TreeGrafter"/>
</dbReference>